<evidence type="ECO:0000313" key="1">
    <source>
        <dbReference type="EMBL" id="KAH9784399.1"/>
    </source>
</evidence>
<evidence type="ECO:0000313" key="2">
    <source>
        <dbReference type="Proteomes" id="UP000829398"/>
    </source>
</evidence>
<gene>
    <name evidence="1" type="ORF">KPL71_009641</name>
</gene>
<keyword evidence="2" id="KW-1185">Reference proteome</keyword>
<sequence length="649" mass="72080">MMMLPFASGLASKVRLPNNYRLSWRRSFGAYDVSQRPMASELISVSTPDRYVTEETFLPSGGNACFLEQAKNWACNPDEYDGNVIRGSLIDLFAGGKYLPGVRQALCTGGCKVLEAGVDAMDLKNGIYIALEAIEKHLQHRAQTLTRSEEVAQVGRTAANGDREIGDLIAKAMEKVGKDGDFIISDKKKFNNELEFVNNMKLNWGSMSRYFLYEEDQTLDLKNPFILIHENKILDKNIFAQAIGAISCNEVKRPLLVVANDVEEEVAGFVVTNETFSKTKLCFVKPPVFEESWKAVYGENCELVYEENCKAIMRDIAILTGGRVVTAASNSLYIPLMLGSCKKVKVTNNEMIIHGGSGNQVYIEDRCEQLSDAIEMSTSDYEIKLLEERLQMLSSRVAILKVGGATTAESRKKRKRATNALNAAKAAMEEGIIPGGGVALLHASEELEKLPAMNIGEKIGVKLLQHAVKMPLYTIASTAGFQVSVVEKLLGQENPDLEYDPPRDEYVDAVKSAIVDPPLKLIRNELDDAVRKAAATEGKSRLIVSRSTTNRLLRWLWLVRKDRGNCGEQNSSGGVTGNWRNNGELKREFCDFSRLRSAAFRMLYGDKDDMEMTGVARASDRYQPWPVELPETETKFGSGSRVGLTRLFL</sequence>
<reference evidence="2" key="1">
    <citation type="journal article" date="2023" name="Hortic. Res.">
        <title>A chromosome-level phased genome enabling allele-level studies in sweet orange: a case study on citrus Huanglongbing tolerance.</title>
        <authorList>
            <person name="Wu B."/>
            <person name="Yu Q."/>
            <person name="Deng Z."/>
            <person name="Duan Y."/>
            <person name="Luo F."/>
            <person name="Gmitter F. Jr."/>
        </authorList>
    </citation>
    <scope>NUCLEOTIDE SEQUENCE [LARGE SCALE GENOMIC DNA]</scope>
    <source>
        <strain evidence="2">cv. Valencia</strain>
    </source>
</reference>
<protein>
    <submittedName>
        <fullName evidence="1">Chaperonin CPN60</fullName>
    </submittedName>
</protein>
<dbReference type="EMBL" id="CM039172">
    <property type="protein sequence ID" value="KAH9784399.1"/>
    <property type="molecule type" value="Genomic_DNA"/>
</dbReference>
<accession>A0ACB8MG59</accession>
<comment type="caution">
    <text evidence="1">The sequence shown here is derived from an EMBL/GenBank/DDBJ whole genome shotgun (WGS) entry which is preliminary data.</text>
</comment>
<name>A0ACB8MG59_CITSI</name>
<proteinExistence type="predicted"/>
<organism evidence="1 2">
    <name type="scientific">Citrus sinensis</name>
    <name type="common">Sweet orange</name>
    <name type="synonym">Citrus aurantium var. sinensis</name>
    <dbReference type="NCBI Taxonomy" id="2711"/>
    <lineage>
        <taxon>Eukaryota</taxon>
        <taxon>Viridiplantae</taxon>
        <taxon>Streptophyta</taxon>
        <taxon>Embryophyta</taxon>
        <taxon>Tracheophyta</taxon>
        <taxon>Spermatophyta</taxon>
        <taxon>Magnoliopsida</taxon>
        <taxon>eudicotyledons</taxon>
        <taxon>Gunneridae</taxon>
        <taxon>Pentapetalae</taxon>
        <taxon>rosids</taxon>
        <taxon>malvids</taxon>
        <taxon>Sapindales</taxon>
        <taxon>Rutaceae</taxon>
        <taxon>Aurantioideae</taxon>
        <taxon>Citrus</taxon>
    </lineage>
</organism>
<dbReference type="Proteomes" id="UP000829398">
    <property type="component" value="Chromosome 3"/>
</dbReference>